<dbReference type="KEGG" id="dgg:DGI_0575"/>
<evidence type="ECO:0000256" key="3">
    <source>
        <dbReference type="ARBA" id="ARBA00022553"/>
    </source>
</evidence>
<dbReference type="EC" id="2.7.13.3" evidence="2"/>
<evidence type="ECO:0000313" key="7">
    <source>
        <dbReference type="Proteomes" id="UP000016587"/>
    </source>
</evidence>
<keyword evidence="3" id="KW-0597">Phosphoprotein</keyword>
<dbReference type="Gene3D" id="3.30.565.10">
    <property type="entry name" value="Histidine kinase-like ATPase, C-terminal domain"/>
    <property type="match status" value="1"/>
</dbReference>
<evidence type="ECO:0000256" key="1">
    <source>
        <dbReference type="ARBA" id="ARBA00000085"/>
    </source>
</evidence>
<dbReference type="PANTHER" id="PTHR43547:SF2">
    <property type="entry name" value="HYBRID SIGNAL TRANSDUCTION HISTIDINE KINASE C"/>
    <property type="match status" value="1"/>
</dbReference>
<reference evidence="6 7" key="1">
    <citation type="journal article" date="2013" name="J. Bacteriol.">
        <title>Roles of HynAB and Ech, the only two hydrogenases found in the model sulfate reducer Desulfovibrio gigas.</title>
        <authorList>
            <person name="Morais-Silva F.O."/>
            <person name="Santos C.I."/>
            <person name="Rodrigues R."/>
            <person name="Pereira I.A."/>
            <person name="Rodrigues-Pousada C."/>
        </authorList>
    </citation>
    <scope>NUCLEOTIDE SEQUENCE [LARGE SCALE GENOMIC DNA]</scope>
    <source>
        <strain evidence="7">ATCC 19364 / DSM 1382 / NCIMB 9332 / VKM B-1759</strain>
    </source>
</reference>
<dbReference type="HOGENOM" id="CLU_705411_0_0_7"/>
<evidence type="ECO:0000313" key="6">
    <source>
        <dbReference type="EMBL" id="AGW12483.1"/>
    </source>
</evidence>
<dbReference type="PROSITE" id="PS50109">
    <property type="entry name" value="HIS_KIN"/>
    <property type="match status" value="1"/>
</dbReference>
<evidence type="ECO:0000259" key="5">
    <source>
        <dbReference type="PROSITE" id="PS50109"/>
    </source>
</evidence>
<reference evidence="7" key="2">
    <citation type="submission" date="2013-07" db="EMBL/GenBank/DDBJ databases">
        <authorList>
            <person name="Morais-Silva F.O."/>
            <person name="Rezende A.M."/>
            <person name="Pimentel C."/>
            <person name="Resende D.M."/>
            <person name="Santos C.I."/>
            <person name="Clemente C."/>
            <person name="de Oliveira L.M."/>
            <person name="da Silva S.M."/>
            <person name="Costa D.A."/>
            <person name="Varela-Raposo A."/>
            <person name="Horacio E.C.A."/>
            <person name="Matos M."/>
            <person name="Flores O."/>
            <person name="Ruiz J.C."/>
            <person name="Rodrigues-Pousada C."/>
        </authorList>
    </citation>
    <scope>NUCLEOTIDE SEQUENCE [LARGE SCALE GENOMIC DNA]</scope>
    <source>
        <strain evidence="7">ATCC 19364 / DSM 1382 / NCIMB 9332 / VKM B-1759</strain>
    </source>
</reference>
<comment type="catalytic activity">
    <reaction evidence="1">
        <text>ATP + protein L-histidine = ADP + protein N-phospho-L-histidine.</text>
        <dbReference type="EC" id="2.7.13.3"/>
    </reaction>
</comment>
<dbReference type="SMART" id="SM00388">
    <property type="entry name" value="HisKA"/>
    <property type="match status" value="1"/>
</dbReference>
<keyword evidence="4" id="KW-0175">Coiled coil</keyword>
<dbReference type="eggNOG" id="COG2205">
    <property type="taxonomic scope" value="Bacteria"/>
</dbReference>
<sequence length="391" mass="43787">MVSLDQMSPSTNVTEGMLLETYFEVIPFDIYVVDVHTFELVYANRLMRQHLPASMDRAQPCHLLLYQEPAPCRFCKIRQLVDEHGLPSMQTHVYEMYDEPRERWLQLHEKAITWPDGRTMKYTIAVDISELKAMQNRLAEAHARMALMNKELQAQNQLLQEHLRLREDVERMTRHDLKSPLTPILNFPQMILEDHPELPPRTVEALECIATAGSKILNLVSKTLDLLRLEQGTYVLRPEPLNVLALLRSALRDLDPLLRQRGATCVLQHAGQPAEKGACLLVAAEELLCYSLFSNLLKNAAEASPSGAEVVVDVTQEPGMACVRVENQGEVPAVVRQRFFEKYATASKDGTGLGTYVAKLIAEVHGGAVVLDTAQPGRTSVLVRLPLAGPA</sequence>
<organism evidence="6 7">
    <name type="scientific">Megalodesulfovibrio gigas (strain ATCC 19364 / DSM 1382 / NCIMB 9332 / VKM B-1759)</name>
    <name type="common">Desulfovibrio gigas</name>
    <dbReference type="NCBI Taxonomy" id="1121448"/>
    <lineage>
        <taxon>Bacteria</taxon>
        <taxon>Pseudomonadati</taxon>
        <taxon>Thermodesulfobacteriota</taxon>
        <taxon>Desulfovibrionia</taxon>
        <taxon>Desulfovibrionales</taxon>
        <taxon>Desulfovibrionaceae</taxon>
        <taxon>Megalodesulfovibrio</taxon>
    </lineage>
</organism>
<dbReference type="SMART" id="SM00387">
    <property type="entry name" value="HATPase_c"/>
    <property type="match status" value="1"/>
</dbReference>
<feature type="domain" description="Histidine kinase" evidence="5">
    <location>
        <begin position="172"/>
        <end position="389"/>
    </location>
</feature>
<dbReference type="Proteomes" id="UP000016587">
    <property type="component" value="Chromosome"/>
</dbReference>
<dbReference type="SUPFAM" id="SSF55785">
    <property type="entry name" value="PYP-like sensor domain (PAS domain)"/>
    <property type="match status" value="1"/>
</dbReference>
<dbReference type="Pfam" id="PF02518">
    <property type="entry name" value="HATPase_c"/>
    <property type="match status" value="1"/>
</dbReference>
<dbReference type="InterPro" id="IPR036890">
    <property type="entry name" value="HATPase_C_sf"/>
</dbReference>
<dbReference type="CDD" id="cd00082">
    <property type="entry name" value="HisKA"/>
    <property type="match status" value="1"/>
</dbReference>
<feature type="coiled-coil region" evidence="4">
    <location>
        <begin position="131"/>
        <end position="172"/>
    </location>
</feature>
<proteinExistence type="predicted"/>
<dbReference type="InterPro" id="IPR003661">
    <property type="entry name" value="HisK_dim/P_dom"/>
</dbReference>
<dbReference type="InterPro" id="IPR005467">
    <property type="entry name" value="His_kinase_dom"/>
</dbReference>
<dbReference type="InterPro" id="IPR035965">
    <property type="entry name" value="PAS-like_dom_sf"/>
</dbReference>
<keyword evidence="6" id="KW-0808">Transferase</keyword>
<evidence type="ECO:0000256" key="4">
    <source>
        <dbReference type="SAM" id="Coils"/>
    </source>
</evidence>
<dbReference type="RefSeq" id="WP_021759135.1">
    <property type="nucleotide sequence ID" value="NC_022444.1"/>
</dbReference>
<evidence type="ECO:0000256" key="2">
    <source>
        <dbReference type="ARBA" id="ARBA00012438"/>
    </source>
</evidence>
<gene>
    <name evidence="6" type="ORF">DGI_0575</name>
</gene>
<keyword evidence="6" id="KW-0418">Kinase</keyword>
<keyword evidence="7" id="KW-1185">Reference proteome</keyword>
<dbReference type="PATRIC" id="fig|1121448.10.peg.573"/>
<dbReference type="STRING" id="1121448.DGI_0575"/>
<dbReference type="InterPro" id="IPR003594">
    <property type="entry name" value="HATPase_dom"/>
</dbReference>
<dbReference type="PANTHER" id="PTHR43547">
    <property type="entry name" value="TWO-COMPONENT HISTIDINE KINASE"/>
    <property type="match status" value="1"/>
</dbReference>
<dbReference type="Gene3D" id="1.10.287.130">
    <property type="match status" value="1"/>
</dbReference>
<name>T2G869_MEGG1</name>
<dbReference type="OrthoDB" id="9787818at2"/>
<dbReference type="SUPFAM" id="SSF47384">
    <property type="entry name" value="Homodimeric domain of signal transducing histidine kinase"/>
    <property type="match status" value="1"/>
</dbReference>
<dbReference type="AlphaFoldDB" id="T2G869"/>
<protein>
    <recommendedName>
        <fullName evidence="2">histidine kinase</fullName>
        <ecNumber evidence="2">2.7.13.3</ecNumber>
    </recommendedName>
</protein>
<dbReference type="GO" id="GO:0000155">
    <property type="term" value="F:phosphorelay sensor kinase activity"/>
    <property type="evidence" value="ECO:0007669"/>
    <property type="project" value="InterPro"/>
</dbReference>
<dbReference type="EMBL" id="CP006585">
    <property type="protein sequence ID" value="AGW12483.1"/>
    <property type="molecule type" value="Genomic_DNA"/>
</dbReference>
<dbReference type="CDD" id="cd00075">
    <property type="entry name" value="HATPase"/>
    <property type="match status" value="1"/>
</dbReference>
<dbReference type="Pfam" id="PF00512">
    <property type="entry name" value="HisKA"/>
    <property type="match status" value="1"/>
</dbReference>
<accession>T2G869</accession>
<dbReference type="InterPro" id="IPR036097">
    <property type="entry name" value="HisK_dim/P_sf"/>
</dbReference>
<dbReference type="SUPFAM" id="SSF55874">
    <property type="entry name" value="ATPase domain of HSP90 chaperone/DNA topoisomerase II/histidine kinase"/>
    <property type="match status" value="1"/>
</dbReference>
<dbReference type="Gene3D" id="3.30.450.20">
    <property type="entry name" value="PAS domain"/>
    <property type="match status" value="1"/>
</dbReference>